<proteinExistence type="predicted"/>
<protein>
    <submittedName>
        <fullName evidence="1">Uncharacterized protein</fullName>
    </submittedName>
</protein>
<dbReference type="EMBL" id="PFMK01000063">
    <property type="protein sequence ID" value="PIZ02668.1"/>
    <property type="molecule type" value="Genomic_DNA"/>
</dbReference>
<dbReference type="AlphaFoldDB" id="A0A2M7RQT7"/>
<feature type="non-terminal residue" evidence="1">
    <location>
        <position position="552"/>
    </location>
</feature>
<evidence type="ECO:0000313" key="2">
    <source>
        <dbReference type="Proteomes" id="UP000231069"/>
    </source>
</evidence>
<gene>
    <name evidence="1" type="ORF">COY59_03595</name>
</gene>
<evidence type="ECO:0000313" key="1">
    <source>
        <dbReference type="EMBL" id="PIZ02668.1"/>
    </source>
</evidence>
<dbReference type="Proteomes" id="UP000231069">
    <property type="component" value="Unassembled WGS sequence"/>
</dbReference>
<name>A0A2M7RQT7_9BACT</name>
<reference evidence="2" key="1">
    <citation type="submission" date="2017-09" db="EMBL/GenBank/DDBJ databases">
        <title>Depth-based differentiation of microbial function through sediment-hosted aquifers and enrichment of novel symbionts in the deep terrestrial subsurface.</title>
        <authorList>
            <person name="Probst A.J."/>
            <person name="Ladd B."/>
            <person name="Jarett J.K."/>
            <person name="Geller-Mcgrath D.E."/>
            <person name="Sieber C.M.K."/>
            <person name="Emerson J.B."/>
            <person name="Anantharaman K."/>
            <person name="Thomas B.C."/>
            <person name="Malmstrom R."/>
            <person name="Stieglmeier M."/>
            <person name="Klingl A."/>
            <person name="Woyke T."/>
            <person name="Ryan C.M."/>
            <person name="Banfield J.F."/>
        </authorList>
    </citation>
    <scope>NUCLEOTIDE SEQUENCE [LARGE SCALE GENOMIC DNA]</scope>
</reference>
<comment type="caution">
    <text evidence="1">The sequence shown here is derived from an EMBL/GenBank/DDBJ whole genome shotgun (WGS) entry which is preliminary data.</text>
</comment>
<accession>A0A2M7RQT7</accession>
<sequence length="552" mass="62315">MWQLLAAIFGAVIGFSAGTAGLTQIFPSSPSGENIPVTPYQLKSCYSPESGINLTLKWPDNFTGVSDRRPELNPAFFPSNPTTNDLFNASPDCQNLVLGKEEGAATPRSERTYILVRKDLRTPSCKTDELSGPYGTGVCTGWNTDRNGRPVPDHRGTCTLDQYTDLRKIADLNQDGQIYEIFWNPFSYNVSCNYKQNANCGPGSRQNVNMKDFIYVLKKRDAFDPDTNPRCLSSWDPKQDIEACSHFFDVYLAEDVYENMQTMETPDIEDYDNPNYFLKQVVENCKDESLVVPAPEANLTLPPLFLASPFVWQSDQTQYNLDKIMPENQIEKDNYDSYVWQHPDIFYNPADKLTINLINPGGEPQTLSDFTVCSLTAAQSLITLNTPGIPDGSSFSMASPLDCYDPIGTIRFKDNDITRSYKVYVKITAPQTFILLDWNNNTQGYFYSLTQRNYPANTQYSPALQLTKLEMISQNTWTWATPWCKPAIYLYPEKETEMNVRLNVDGEITVSDPLYGDYGWNVKAYPDGKIELISQNSNLKTITHNSKLTGSI</sequence>
<organism evidence="1 2">
    <name type="scientific">Candidatus Gottesmanbacteria bacterium CG_4_10_14_0_8_um_filter_37_24</name>
    <dbReference type="NCBI Taxonomy" id="1974574"/>
    <lineage>
        <taxon>Bacteria</taxon>
        <taxon>Candidatus Gottesmaniibacteriota</taxon>
    </lineage>
</organism>